<feature type="domain" description="HTH cro/C1-type" evidence="1">
    <location>
        <begin position="2"/>
        <end position="48"/>
    </location>
</feature>
<dbReference type="Gene3D" id="1.10.260.40">
    <property type="entry name" value="lambda repressor-like DNA-binding domains"/>
    <property type="match status" value="1"/>
</dbReference>
<dbReference type="InterPro" id="IPR010982">
    <property type="entry name" value="Lambda_DNA-bd_dom_sf"/>
</dbReference>
<protein>
    <submittedName>
        <fullName evidence="2">Transcriptional regulator</fullName>
    </submittedName>
</protein>
<dbReference type="EMBL" id="JAKNJB010000014">
    <property type="protein sequence ID" value="MCG4527277.1"/>
    <property type="molecule type" value="Genomic_DNA"/>
</dbReference>
<evidence type="ECO:0000313" key="2">
    <source>
        <dbReference type="EMBL" id="MCG4527277.1"/>
    </source>
</evidence>
<organism evidence="2 3">
    <name type="scientific">Intestinimonas massiliensis</name>
    <name type="common">ex Afouda et al. 2020</name>
    <dbReference type="NCBI Taxonomy" id="1673721"/>
    <lineage>
        <taxon>Bacteria</taxon>
        <taxon>Bacillati</taxon>
        <taxon>Bacillota</taxon>
        <taxon>Clostridia</taxon>
        <taxon>Eubacteriales</taxon>
        <taxon>Intestinimonas</taxon>
    </lineage>
</organism>
<dbReference type="PROSITE" id="PS50943">
    <property type="entry name" value="HTH_CROC1"/>
    <property type="match status" value="1"/>
</dbReference>
<gene>
    <name evidence="2" type="ORF">L0P79_09320</name>
</gene>
<dbReference type="Proteomes" id="UP001200313">
    <property type="component" value="Unassembled WGS sequence"/>
</dbReference>
<dbReference type="SUPFAM" id="SSF47413">
    <property type="entry name" value="lambda repressor-like DNA-binding domains"/>
    <property type="match status" value="1"/>
</dbReference>
<keyword evidence="3" id="KW-1185">Reference proteome</keyword>
<dbReference type="InterPro" id="IPR001387">
    <property type="entry name" value="Cro/C1-type_HTH"/>
</dbReference>
<evidence type="ECO:0000259" key="1">
    <source>
        <dbReference type="PROSITE" id="PS50943"/>
    </source>
</evidence>
<name>A0ABS9M8Z1_9FIRM</name>
<sequence length="102" mass="11564">MKYTQAQAADLIDAEVRTVMHIENYKANPQMTILYPLIRVLRINANDIFHSASQPQQMSPAMRQLCFLLEECTEQELIALAPIIQSVLSVLRSENGIQIPKP</sequence>
<evidence type="ECO:0000313" key="3">
    <source>
        <dbReference type="Proteomes" id="UP001200313"/>
    </source>
</evidence>
<accession>A0ABS9M8Z1</accession>
<comment type="caution">
    <text evidence="2">The sequence shown here is derived from an EMBL/GenBank/DDBJ whole genome shotgun (WGS) entry which is preliminary data.</text>
</comment>
<reference evidence="2 3" key="1">
    <citation type="submission" date="2022-01" db="EMBL/GenBank/DDBJ databases">
        <title>Collection of gut derived symbiotic bacterial strains cultured from healthy donors.</title>
        <authorList>
            <person name="Lin H."/>
            <person name="Kohout C."/>
            <person name="Waligurski E."/>
            <person name="Pamer E.G."/>
        </authorList>
    </citation>
    <scope>NUCLEOTIDE SEQUENCE [LARGE SCALE GENOMIC DNA]</scope>
    <source>
        <strain evidence="2 3">DFI.3.7</strain>
    </source>
</reference>
<proteinExistence type="predicted"/>